<feature type="transmembrane region" description="Helical" evidence="1">
    <location>
        <begin position="86"/>
        <end position="104"/>
    </location>
</feature>
<dbReference type="Proteomes" id="UP000887578">
    <property type="component" value="Unplaced"/>
</dbReference>
<name>A0A914PBZ3_9BILA</name>
<sequence>MMQSNCSNETVRYATCTTADDYTTCTMAPATKQCGIASACLYKKFLTLETCNQPDLNCDSCSSITAAKKTLDGLCNDDDWSNSPQLLASTFTFFFMMLISLTLFRA</sequence>
<accession>A0A914PBZ3</accession>
<evidence type="ECO:0000313" key="2">
    <source>
        <dbReference type="Proteomes" id="UP000887578"/>
    </source>
</evidence>
<keyword evidence="2" id="KW-1185">Reference proteome</keyword>
<dbReference type="AlphaFoldDB" id="A0A914PBZ3"/>
<evidence type="ECO:0000256" key="1">
    <source>
        <dbReference type="SAM" id="Phobius"/>
    </source>
</evidence>
<keyword evidence="1" id="KW-0812">Transmembrane</keyword>
<dbReference type="WBParaSite" id="PDA_v2.g15101.t1">
    <property type="protein sequence ID" value="PDA_v2.g15101.t1"/>
    <property type="gene ID" value="PDA_v2.g15101"/>
</dbReference>
<evidence type="ECO:0000313" key="3">
    <source>
        <dbReference type="WBParaSite" id="PDA_v2.g15101.t1"/>
    </source>
</evidence>
<proteinExistence type="predicted"/>
<keyword evidence="1" id="KW-1133">Transmembrane helix</keyword>
<organism evidence="2 3">
    <name type="scientific">Panagrolaimus davidi</name>
    <dbReference type="NCBI Taxonomy" id="227884"/>
    <lineage>
        <taxon>Eukaryota</taxon>
        <taxon>Metazoa</taxon>
        <taxon>Ecdysozoa</taxon>
        <taxon>Nematoda</taxon>
        <taxon>Chromadorea</taxon>
        <taxon>Rhabditida</taxon>
        <taxon>Tylenchina</taxon>
        <taxon>Panagrolaimomorpha</taxon>
        <taxon>Panagrolaimoidea</taxon>
        <taxon>Panagrolaimidae</taxon>
        <taxon>Panagrolaimus</taxon>
    </lineage>
</organism>
<protein>
    <submittedName>
        <fullName evidence="3">Uncharacterized protein</fullName>
    </submittedName>
</protein>
<reference evidence="3" key="1">
    <citation type="submission" date="2022-11" db="UniProtKB">
        <authorList>
            <consortium name="WormBaseParasite"/>
        </authorList>
    </citation>
    <scope>IDENTIFICATION</scope>
</reference>
<keyword evidence="1" id="KW-0472">Membrane</keyword>